<dbReference type="PANTHER" id="PTHR37534:SF46">
    <property type="entry name" value="ZN(II)2CYS6 TRANSCRIPTION FACTOR (EUROFUNG)"/>
    <property type="match status" value="1"/>
</dbReference>
<feature type="compositionally biased region" description="Basic and acidic residues" evidence="2">
    <location>
        <begin position="215"/>
        <end position="228"/>
    </location>
</feature>
<feature type="compositionally biased region" description="Polar residues" evidence="2">
    <location>
        <begin position="280"/>
        <end position="290"/>
    </location>
</feature>
<dbReference type="AlphaFoldDB" id="A0A9W8NK32"/>
<sequence length="614" mass="67549">MTECNEIIMHSKLLYFSDDVEARGDLRRESGQNPGMMGLGTWRTCGYQLERLEVKQIGRFELPDWGDRKLGTPTFAMIARKTRRARGAYDVHIAVDGIEDTRAKGPDMTSRSQDSQLAGKDPEPQQTPRKKGVRCRTGCWNCNGKRPTCETCSQKGEVCQWGIRLSFRPENSYSVPDTHPSMRQASTLSRDVAVEFYDITHEIIRDYQAGGHVTGDTRKHSSHNEERSVSSPASIFRTPIPYQGPKSTRGFPYSPEPNVTSRPSYTGNLTTAASLDQPDSESPGSMDSTESMNMLRSAAAQLLDLGCAPPSIDLRVMDHGSGSIGVEGDYFLQPGACAGTATTTPATARLSEHSHYDDGIFLPGSTYLELHSTLRDRIFDTARSAQTSRAPSPGIVISTGDAIDGFGDVNYEGPSVGSEVPPSPPTSTPLFAELEWQDEYNLWKNWVDEIAPWVSDPALYLRQIILCNYIHSSHPVARQIRQRLSFRSHIARHGPESPPLTVFDACALRSPAGAQVSRAAIIRQPRAVPRGRSPADSAAADKIYSCCGVLRRACVLEMMSCSPKMWRRHLDGCASLIQSVGINGFSPGLEKALFWCFARMGLCPSPSKDMSDLH</sequence>
<feature type="region of interest" description="Disordered" evidence="2">
    <location>
        <begin position="210"/>
        <end position="290"/>
    </location>
</feature>
<evidence type="ECO:0000256" key="2">
    <source>
        <dbReference type="SAM" id="MobiDB-lite"/>
    </source>
</evidence>
<gene>
    <name evidence="3" type="ORF">NPX13_g2649</name>
</gene>
<evidence type="ECO:0008006" key="5">
    <source>
        <dbReference type="Google" id="ProtNLM"/>
    </source>
</evidence>
<evidence type="ECO:0000313" key="3">
    <source>
        <dbReference type="EMBL" id="KAJ3577922.1"/>
    </source>
</evidence>
<feature type="region of interest" description="Disordered" evidence="2">
    <location>
        <begin position="100"/>
        <end position="132"/>
    </location>
</feature>
<accession>A0A9W8NK32</accession>
<name>A0A9W8NK32_9PEZI</name>
<organism evidence="3 4">
    <name type="scientific">Xylaria arbuscula</name>
    <dbReference type="NCBI Taxonomy" id="114810"/>
    <lineage>
        <taxon>Eukaryota</taxon>
        <taxon>Fungi</taxon>
        <taxon>Dikarya</taxon>
        <taxon>Ascomycota</taxon>
        <taxon>Pezizomycotina</taxon>
        <taxon>Sordariomycetes</taxon>
        <taxon>Xylariomycetidae</taxon>
        <taxon>Xylariales</taxon>
        <taxon>Xylariaceae</taxon>
        <taxon>Xylaria</taxon>
    </lineage>
</organism>
<dbReference type="EMBL" id="JANPWZ010000288">
    <property type="protein sequence ID" value="KAJ3577922.1"/>
    <property type="molecule type" value="Genomic_DNA"/>
</dbReference>
<evidence type="ECO:0000256" key="1">
    <source>
        <dbReference type="ARBA" id="ARBA00023242"/>
    </source>
</evidence>
<protein>
    <recommendedName>
        <fullName evidence="5">Zn(2)-C6 fungal-type domain-containing protein</fullName>
    </recommendedName>
</protein>
<dbReference type="Proteomes" id="UP001148614">
    <property type="component" value="Unassembled WGS sequence"/>
</dbReference>
<comment type="caution">
    <text evidence="3">The sequence shown here is derived from an EMBL/GenBank/DDBJ whole genome shotgun (WGS) entry which is preliminary data.</text>
</comment>
<keyword evidence="4" id="KW-1185">Reference proteome</keyword>
<dbReference type="VEuPathDB" id="FungiDB:F4678DRAFT_139169"/>
<reference evidence="3" key="1">
    <citation type="submission" date="2022-07" db="EMBL/GenBank/DDBJ databases">
        <title>Genome Sequence of Xylaria arbuscula.</title>
        <authorList>
            <person name="Buettner E."/>
        </authorList>
    </citation>
    <scope>NUCLEOTIDE SEQUENCE</scope>
    <source>
        <strain evidence="3">VT107</strain>
    </source>
</reference>
<feature type="compositionally biased region" description="Polar residues" evidence="2">
    <location>
        <begin position="257"/>
        <end position="274"/>
    </location>
</feature>
<keyword evidence="1" id="KW-0539">Nucleus</keyword>
<dbReference type="PANTHER" id="PTHR37534">
    <property type="entry name" value="TRANSCRIPTIONAL ACTIVATOR PROTEIN UGA3"/>
    <property type="match status" value="1"/>
</dbReference>
<evidence type="ECO:0000313" key="4">
    <source>
        <dbReference type="Proteomes" id="UP001148614"/>
    </source>
</evidence>
<proteinExistence type="predicted"/>